<reference evidence="2" key="1">
    <citation type="submission" date="2016-10" db="EMBL/GenBank/DDBJ databases">
        <authorList>
            <person name="Benchimol M."/>
            <person name="Almeida L.G."/>
            <person name="Vasconcelos A.T."/>
            <person name="Perreira-Neves A."/>
            <person name="Rosa I.A."/>
            <person name="Tasca T."/>
            <person name="Bogo M.R."/>
            <person name="de Souza W."/>
        </authorList>
    </citation>
    <scope>NUCLEOTIDE SEQUENCE [LARGE SCALE GENOMIC DNA]</scope>
    <source>
        <strain evidence="2">K</strain>
    </source>
</reference>
<feature type="domain" description="USP" evidence="1">
    <location>
        <begin position="1"/>
        <end position="65"/>
    </location>
</feature>
<keyword evidence="3" id="KW-1185">Reference proteome</keyword>
<gene>
    <name evidence="2" type="ORF">TRFO_33332</name>
</gene>
<dbReference type="InterPro" id="IPR001394">
    <property type="entry name" value="Peptidase_C19_UCH"/>
</dbReference>
<dbReference type="InterPro" id="IPR050185">
    <property type="entry name" value="Ub_carboxyl-term_hydrolase"/>
</dbReference>
<dbReference type="PANTHER" id="PTHR21646">
    <property type="entry name" value="UBIQUITIN CARBOXYL-TERMINAL HYDROLASE"/>
    <property type="match status" value="1"/>
</dbReference>
<dbReference type="Pfam" id="PF00443">
    <property type="entry name" value="UCH"/>
    <property type="match status" value="1"/>
</dbReference>
<dbReference type="OrthoDB" id="292964at2759"/>
<proteinExistence type="predicted"/>
<comment type="caution">
    <text evidence="2">The sequence shown here is derived from an EMBL/GenBank/DDBJ whole genome shotgun (WGS) entry which is preliminary data.</text>
</comment>
<protein>
    <recommendedName>
        <fullName evidence="1">USP domain-containing protein</fullName>
    </recommendedName>
</protein>
<dbReference type="InterPro" id="IPR038765">
    <property type="entry name" value="Papain-like_cys_pep_sf"/>
</dbReference>
<sequence length="65" mass="7605">MNNNYVYKLVAVSQHIGSLHGGHYTAQCMRENEWFTFNDRLVQKSNFVANEIASDKAYLLFYTRV</sequence>
<dbReference type="VEuPathDB" id="TrichDB:TRFO_33332"/>
<dbReference type="InterPro" id="IPR018200">
    <property type="entry name" value="USP_CS"/>
</dbReference>
<evidence type="ECO:0000259" key="1">
    <source>
        <dbReference type="PROSITE" id="PS50235"/>
    </source>
</evidence>
<dbReference type="PROSITE" id="PS50235">
    <property type="entry name" value="USP_3"/>
    <property type="match status" value="1"/>
</dbReference>
<dbReference type="GO" id="GO:0016579">
    <property type="term" value="P:protein deubiquitination"/>
    <property type="evidence" value="ECO:0007669"/>
    <property type="project" value="InterPro"/>
</dbReference>
<dbReference type="InterPro" id="IPR028889">
    <property type="entry name" value="USP"/>
</dbReference>
<dbReference type="GO" id="GO:0004843">
    <property type="term" value="F:cysteine-type deubiquitinase activity"/>
    <property type="evidence" value="ECO:0007669"/>
    <property type="project" value="InterPro"/>
</dbReference>
<dbReference type="AlphaFoldDB" id="A0A1J4JLR8"/>
<dbReference type="Proteomes" id="UP000179807">
    <property type="component" value="Unassembled WGS sequence"/>
</dbReference>
<evidence type="ECO:0000313" key="3">
    <source>
        <dbReference type="Proteomes" id="UP000179807"/>
    </source>
</evidence>
<evidence type="ECO:0000313" key="2">
    <source>
        <dbReference type="EMBL" id="OHT00047.1"/>
    </source>
</evidence>
<dbReference type="RefSeq" id="XP_068353183.1">
    <property type="nucleotide sequence ID" value="XM_068509021.1"/>
</dbReference>
<dbReference type="EMBL" id="MLAK01000973">
    <property type="protein sequence ID" value="OHT00047.1"/>
    <property type="molecule type" value="Genomic_DNA"/>
</dbReference>
<dbReference type="PROSITE" id="PS00973">
    <property type="entry name" value="USP_2"/>
    <property type="match status" value="1"/>
</dbReference>
<accession>A0A1J4JLR8</accession>
<dbReference type="GeneID" id="94843725"/>
<dbReference type="Gene3D" id="3.90.70.10">
    <property type="entry name" value="Cysteine proteinases"/>
    <property type="match status" value="1"/>
</dbReference>
<organism evidence="2 3">
    <name type="scientific">Tritrichomonas foetus</name>
    <dbReference type="NCBI Taxonomy" id="1144522"/>
    <lineage>
        <taxon>Eukaryota</taxon>
        <taxon>Metamonada</taxon>
        <taxon>Parabasalia</taxon>
        <taxon>Tritrichomonadida</taxon>
        <taxon>Tritrichomonadidae</taxon>
        <taxon>Tritrichomonas</taxon>
    </lineage>
</organism>
<name>A0A1J4JLR8_9EUKA</name>
<dbReference type="SUPFAM" id="SSF54001">
    <property type="entry name" value="Cysteine proteinases"/>
    <property type="match status" value="1"/>
</dbReference>